<evidence type="ECO:0000313" key="1">
    <source>
        <dbReference type="EMBL" id="WOB44351.1"/>
    </source>
</evidence>
<name>A0AA97BDJ9_9CYAN</name>
<gene>
    <name evidence="1" type="ORF">HNI00_15275</name>
</gene>
<dbReference type="InterPro" id="IPR014971">
    <property type="entry name" value="KGK"/>
</dbReference>
<dbReference type="Pfam" id="PF08872">
    <property type="entry name" value="KGK"/>
    <property type="match status" value="1"/>
</dbReference>
<organism evidence="1">
    <name type="scientific">Thermoleptolyngbya oregonensis NK1-22</name>
    <dbReference type="NCBI Taxonomy" id="2547457"/>
    <lineage>
        <taxon>Bacteria</taxon>
        <taxon>Bacillati</taxon>
        <taxon>Cyanobacteriota</taxon>
        <taxon>Cyanophyceae</taxon>
        <taxon>Oculatellales</taxon>
        <taxon>Oculatellaceae</taxon>
        <taxon>Thermoleptolyngbya</taxon>
    </lineage>
</organism>
<protein>
    <recommendedName>
        <fullName evidence="2">KGK family protein</fullName>
    </recommendedName>
</protein>
<evidence type="ECO:0008006" key="2">
    <source>
        <dbReference type="Google" id="ProtNLM"/>
    </source>
</evidence>
<sequence length="141" mass="16548">MSNHEFLSDFSNEDILLFHPSESQEPLPPSMMKLGRFRSGMQELFEEDLNLEHHVCSFLEKKRIQTFVAPSREVDTCWFGEGIACEVLKLGESQWRTGKIRIRVSVEFCPDELQANDVEHEDIESSFPLDEIRREEFHYPN</sequence>
<accession>A0AA97BDJ9</accession>
<dbReference type="KEGG" id="tog:HNI00_15275"/>
<dbReference type="RefSeq" id="WP_316787445.1">
    <property type="nucleotide sequence ID" value="NZ_CP053540.1"/>
</dbReference>
<proteinExistence type="predicted"/>
<reference evidence="1" key="1">
    <citation type="submission" date="2020-05" db="EMBL/GenBank/DDBJ databases">
        <authorList>
            <person name="Zhu T."/>
            <person name="Keshari N."/>
            <person name="Lu X."/>
        </authorList>
    </citation>
    <scope>NUCLEOTIDE SEQUENCE</scope>
    <source>
        <strain evidence="1">NK1-22</strain>
    </source>
</reference>
<dbReference type="EMBL" id="CP053540">
    <property type="protein sequence ID" value="WOB44351.1"/>
    <property type="molecule type" value="Genomic_DNA"/>
</dbReference>
<dbReference type="AlphaFoldDB" id="A0AA97BDJ9"/>